<sequence length="2869" mass="307949">MMKKKNIKYIGSAVAVALLAAGSPIIINQVIPTIVVKAAGEILPPDKAPASAKDMLTNFRNQFDDRYISSTDSLVAALQNMINTDKGTSFFYFNPQNPQYLYDIQNNKGISGLKDRDKVTELGTSPGYFGTSDSWDLTDYYYRDIKGYLSITVDGKNSPETLTHLGTNSNDSNDPDSLAQLAYEIKNKNIKLPITVGVHLVQSKDSKDGYGTTYPQGSLYGVSSDLTDFSFKVYSSRFDITKDTNQVSVSHGTSISDQNSPLQSGNDSLSVTDNFSNLTSDSEDMGRKAIYGKHLFNSASAALGYAQSNTFDPNDSTSKVEGTVDKDGKAVTGGPYYQTVSFKLDNGKDKAIEYMLSGADDDLTGTVIQPYETYINGSDTQATDGKNGDYVFNREKNSSDKVIGMLTIVRPVVVEGTIGSDLTTPQVTVGSSASPTDNSILSDTSDDKLKDESGNEFATSGIEFGTTYYKDIKTSDADVATDVVDNGKFAKTGTYYRRVTFTLANGSTNSLKFSGNNYVGTTDTTVTFSQPVTVQNGVSANIDSPSSAVGNPVSDTTSDVSGDTLSNGTDEALIDHSQGNNGISFGTDYYVDNGDSTYSDILNGKATAKPGVVDANNKFAKDGDYLRTITFYLVKGTIDTNNFEASGQTYSKDTTNNTVTYIQKVHIATSATVTLPATTVSSGRTLMGKNWSPDKTSANLPIDQPTVTDSAGKNLVNGIVYGTNWTDSKEEALKNVAAADSSHAYKSVKRLFGLDGDVIYHTVTITLIDGTSIKDEINFEPSGLVEGEDYTINGDTITYAQKGTFTSVTPEVNIDEENVNFGSKLTDIEMSTPPIEDSGVSIYIHPYGFAGTKPYNNNSDDENARSVEYSNIFYDDINHENVDSGVVINGVFAKTGSFYRKVTIPLLDGWVNGFDYSTDKNFVSVDKKNNTVTYFQKVNVTAPDVTSNITTATASVGETADNVSDNGTTDITTETTLDDGTTQTSSIIDATKTSYGNQYFTSEADALSKTDGTEGPFTTASTTDPYYRRVTLTLASGKLSDYEINGTSGTDYIDNGDGTVTFAQPVTVGTAEVTPTLKGDVTVTSGEDISSEQGNETNTITGVDGTSLVDKVTFGDYYRADNDDEAVVLADILSGNNTNTTTDPVNGTVYGKAGDYYRTVVLHLKKGALDSYTINGATDAQINKNDNTVTYLQKVTVTVPKVTSKITGATAKVGETADNVSDNGTTDITLNDGTGSIIDKTAYGDQYFTSATNALNNIDGTTGAFTTVTTSDKPYYRRVTLTLANGKLLSDYAINGISGTDYIDNGDGTVTFAQPVTVGAAEVTPTLKEDVTVTSGEDISSEQGGETNTITGVNGTSLVDKVTFGDYYPADNTDETVALTDILDGKISATTDPVNGAVYGKAGIYYRTIILHLTEGALNSYTIKGATDAQIDKDANTVTYLQKVTVEAAEFTPTLNGDVTVTSGEDIFSEQGGETNTIVKNNSIVDSVTFGSYYPADNTDEAAALADILGGKTSATTDPVNGTVYGKAGTYYRTVVLHLKKDALDSYTIKGATDAQINKNDNTVTYLQKVNVIAPSVTSNITGAIAKVGETADKVTDDGTADITLNDGSSIIDSTKTSYGDQYFTSATNALNNIDGTAGAFTTITALNKPYYRLITVTLANGKLLSDYAINGISGKDYIDNGDGTVTFAQPVTVDAAEVSLTLNGNDDVTVTSGTDIASEQGNENKKIINGNSIVDNVTFGSYYPADNTDEAAALADILGGKTSATTDPVNGTVYGKAGTYYSTVILHLTEGALNSYTIKGATDAQINKNDNTVTYLQKVNVIAPSVTSNITGANAKVGDSVNKLTDNGTADITLDDGNSIIDSTKTSYGNQYYTSATNALKNIDGTTGAFTTVTTSDKPYYRLVTLTLADGKSLSDYAINGTSGKDYINNGNGTVTFAQEVTVTAPTVTVPSVTSNITGANAKVGDSVNKLTDNGTADITLDDGNSIIDSTKTSYGDQYFTSAINALNNIDGITGSFTTASVYYRLVTLTLSDGKSLSDYAINGTSGKDYIDNGDGTVTFAQQVTVSKATTNSIAATVNTDTVTSTVGSLVSTLPATNKNYTLTTADGKTIETKASAGTTVYRNQQLSDLVKDSSFDTAGTYYRVITFKVVNDNDQYTFTDPNVISNKDGIITYIQAINVTAPEVTVATVNVDKVTSTVGSLVSTLPATNEKYTLKTTDGKTIKTEASAGTTVYKNYDAGKLSDPITSFDTVGTYYRVITFKAADADRYSFVDPNVISNKDGVITYVQPISVGQESGTKVSQAVTDTKNVKVDVNGEDSSLSSKVGYSLTDADGNSLIDAPTAVAGISFSPEYYIMKDNTLTPADSSDAHDYTIAKKGTYYRKVIFKVSANTIANYDFSAIKGEVNKTDSTVSFLQRIDASTNPATATIVSPSVSYNTSSDAASLKDPTGVTLQDDKGNAINSGNPTFSGIFSTKQNAQNATSDDGNVTGDLREGSYYQRVTFPLAENDNNAYDFGDGIVSQDGKSVTYIREITVKPNTNTGGNTGNNTGSNTGNNNNTTGTGDEDDWTYYYDNYGVVTTKTDQDSYQLNNRANEAIENRELDKNTSWKTDEYRTNRAGVKQYRVATNEWIDSNDVYFVGNGDEDDWTYYYDNYGVVKTKADQDSYQLNNRANEMIKNRELDKNTLWKTDEYRTNRAGVKQYRVATNEWIDSRDVYLIDNEDDWTYYKDSGVVRTVIGQDYYSLKNWTNETVKNRALIKQSSWLTDQYRTNRAGVKQYHVATNEWIDSHDVTFIKNIKGIVNVNEASSYYKLYNIDREVIKNRALQKDTSWLADKEAIDPAGNVYYRVATNEWVKKVEGVYLDTKAWY</sequence>
<dbReference type="Proteomes" id="UP000051515">
    <property type="component" value="Unassembled WGS sequence"/>
</dbReference>
<evidence type="ECO:0000313" key="3">
    <source>
        <dbReference type="Proteomes" id="UP000051515"/>
    </source>
</evidence>
<accession>A0A0R1KRR3</accession>
<proteinExistence type="predicted"/>
<dbReference type="PATRIC" id="fig|1423788.3.peg.1102"/>
<feature type="region of interest" description="Disordered" evidence="1">
    <location>
        <begin position="960"/>
        <end position="981"/>
    </location>
</feature>
<feature type="compositionally biased region" description="Polar residues" evidence="1">
    <location>
        <begin position="424"/>
        <end position="443"/>
    </location>
</feature>
<reference evidence="2 3" key="1">
    <citation type="journal article" date="2015" name="Genome Announc.">
        <title>Expanding the biotechnology potential of lactobacilli through comparative genomics of 213 strains and associated genera.</title>
        <authorList>
            <person name="Sun Z."/>
            <person name="Harris H.M."/>
            <person name="McCann A."/>
            <person name="Guo C."/>
            <person name="Argimon S."/>
            <person name="Zhang W."/>
            <person name="Yang X."/>
            <person name="Jeffery I.B."/>
            <person name="Cooney J.C."/>
            <person name="Kagawa T.F."/>
            <person name="Liu W."/>
            <person name="Song Y."/>
            <person name="Salvetti E."/>
            <person name="Wrobel A."/>
            <person name="Rasinkangas P."/>
            <person name="Parkhill J."/>
            <person name="Rea M.C."/>
            <person name="O'Sullivan O."/>
            <person name="Ritari J."/>
            <person name="Douillard F.P."/>
            <person name="Paul Ross R."/>
            <person name="Yang R."/>
            <person name="Briner A.E."/>
            <person name="Felis G.E."/>
            <person name="de Vos W.M."/>
            <person name="Barrangou R."/>
            <person name="Klaenhammer T.R."/>
            <person name="Caufield P.W."/>
            <person name="Cui Y."/>
            <person name="Zhang H."/>
            <person name="O'Toole P.W."/>
        </authorList>
    </citation>
    <scope>NUCLEOTIDE SEQUENCE [LARGE SCALE GENOMIC DNA]</scope>
    <source>
        <strain evidence="2 3">DSM 19674</strain>
    </source>
</reference>
<evidence type="ECO:0000256" key="1">
    <source>
        <dbReference type="SAM" id="MobiDB-lite"/>
    </source>
</evidence>
<name>A0A0R1KRR3_9LACO</name>
<organism evidence="2 3">
    <name type="scientific">Companilactobacillus bobalius DSM 19674</name>
    <dbReference type="NCBI Taxonomy" id="1423788"/>
    <lineage>
        <taxon>Bacteria</taxon>
        <taxon>Bacillati</taxon>
        <taxon>Bacillota</taxon>
        <taxon>Bacilli</taxon>
        <taxon>Lactobacillales</taxon>
        <taxon>Lactobacillaceae</taxon>
        <taxon>Companilactobacillus</taxon>
        <taxon>Companilactobacillus bobalius</taxon>
    </lineage>
</organism>
<keyword evidence="3" id="KW-1185">Reference proteome</keyword>
<feature type="region of interest" description="Disordered" evidence="1">
    <location>
        <begin position="2537"/>
        <end position="2564"/>
    </location>
</feature>
<protein>
    <submittedName>
        <fullName evidence="2">Uncharacterized protein</fullName>
    </submittedName>
</protein>
<dbReference type="RefSeq" id="WP_056951117.1">
    <property type="nucleotide sequence ID" value="NZ_AZDY01000029.1"/>
</dbReference>
<feature type="region of interest" description="Disordered" evidence="1">
    <location>
        <begin position="250"/>
        <end position="269"/>
    </location>
</feature>
<feature type="compositionally biased region" description="Low complexity" evidence="1">
    <location>
        <begin position="968"/>
        <end position="981"/>
    </location>
</feature>
<gene>
    <name evidence="2" type="ORF">FC78_GL001074</name>
</gene>
<dbReference type="EMBL" id="AZDY01000029">
    <property type="protein sequence ID" value="KRK84067.1"/>
    <property type="molecule type" value="Genomic_DNA"/>
</dbReference>
<evidence type="ECO:0000313" key="2">
    <source>
        <dbReference type="EMBL" id="KRK84067.1"/>
    </source>
</evidence>
<comment type="caution">
    <text evidence="2">The sequence shown here is derived from an EMBL/GenBank/DDBJ whole genome shotgun (WGS) entry which is preliminary data.</text>
</comment>
<feature type="compositionally biased region" description="Low complexity" evidence="1">
    <location>
        <begin position="2539"/>
        <end position="2563"/>
    </location>
</feature>
<feature type="region of interest" description="Disordered" evidence="1">
    <location>
        <begin position="424"/>
        <end position="454"/>
    </location>
</feature>
<feature type="region of interest" description="Disordered" evidence="1">
    <location>
        <begin position="539"/>
        <end position="561"/>
    </location>
</feature>
<feature type="region of interest" description="Disordered" evidence="1">
    <location>
        <begin position="2440"/>
        <end position="2464"/>
    </location>
</feature>
<dbReference type="OrthoDB" id="2330123at2"/>